<dbReference type="FunFam" id="3.30.70.2630:FF:000002">
    <property type="entry name" value="Telomerase reverse transcriptase"/>
    <property type="match status" value="1"/>
</dbReference>
<dbReference type="Pfam" id="PF21399">
    <property type="entry name" value="TERT_C"/>
    <property type="match status" value="1"/>
</dbReference>
<dbReference type="SMART" id="SM00975">
    <property type="entry name" value="Telomerase_RBD"/>
    <property type="match status" value="1"/>
</dbReference>
<dbReference type="Gene3D" id="1.10.132.70">
    <property type="match status" value="1"/>
</dbReference>
<evidence type="ECO:0000256" key="3">
    <source>
        <dbReference type="ARBA" id="ARBA00016182"/>
    </source>
</evidence>
<evidence type="ECO:0000256" key="6">
    <source>
        <dbReference type="ARBA" id="ARBA00022695"/>
    </source>
</evidence>
<comment type="caution">
    <text evidence="16">The sequence shown here is derived from an EMBL/GenBank/DDBJ whole genome shotgun (WGS) entry which is preliminary data.</text>
</comment>
<keyword evidence="8 13" id="KW-0460">Magnesium</keyword>
<comment type="subcellular location">
    <subcellularLocation>
        <location evidence="13">Nucleus</location>
    </subcellularLocation>
    <subcellularLocation>
        <location evidence="13">Chromosome</location>
        <location evidence="13">Telomere</location>
    </subcellularLocation>
</comment>
<evidence type="ECO:0000256" key="2">
    <source>
        <dbReference type="ARBA" id="ARBA00012493"/>
    </source>
</evidence>
<evidence type="ECO:0000256" key="7">
    <source>
        <dbReference type="ARBA" id="ARBA00022723"/>
    </source>
</evidence>
<comment type="catalytic activity">
    <reaction evidence="12 13">
        <text>DNA(n) + a 2'-deoxyribonucleoside 5'-triphosphate = DNA(n+1) + diphosphate</text>
        <dbReference type="Rhea" id="RHEA:22508"/>
        <dbReference type="Rhea" id="RHEA-COMP:17339"/>
        <dbReference type="Rhea" id="RHEA-COMP:17340"/>
        <dbReference type="ChEBI" id="CHEBI:33019"/>
        <dbReference type="ChEBI" id="CHEBI:61560"/>
        <dbReference type="ChEBI" id="CHEBI:173112"/>
        <dbReference type="EC" id="2.7.7.49"/>
    </reaction>
</comment>
<comment type="similarity">
    <text evidence="1 13">Belongs to the reverse transcriptase family. Telomerase subfamily.</text>
</comment>
<keyword evidence="7 13" id="KW-0479">Metal-binding</keyword>
<keyword evidence="11 13" id="KW-0539">Nucleus</keyword>
<name>A0A834GPJ0_RHOSS</name>
<keyword evidence="5 13" id="KW-0808">Transferase</keyword>
<dbReference type="Proteomes" id="UP000626092">
    <property type="component" value="Unassembled WGS sequence"/>
</dbReference>
<feature type="compositionally biased region" description="Basic residues" evidence="14">
    <location>
        <begin position="324"/>
        <end position="339"/>
    </location>
</feature>
<evidence type="ECO:0000256" key="4">
    <source>
        <dbReference type="ARBA" id="ARBA00022454"/>
    </source>
</evidence>
<dbReference type="PANTHER" id="PTHR12066:SF0">
    <property type="entry name" value="TELOMERASE REVERSE TRANSCRIPTASE"/>
    <property type="match status" value="1"/>
</dbReference>
<reference evidence="16" key="1">
    <citation type="submission" date="2019-11" db="EMBL/GenBank/DDBJ databases">
        <authorList>
            <person name="Liu Y."/>
            <person name="Hou J."/>
            <person name="Li T.-Q."/>
            <person name="Guan C.-H."/>
            <person name="Wu X."/>
            <person name="Wu H.-Z."/>
            <person name="Ling F."/>
            <person name="Zhang R."/>
            <person name="Shi X.-G."/>
            <person name="Ren J.-P."/>
            <person name="Chen E.-F."/>
            <person name="Sun J.-M."/>
        </authorList>
    </citation>
    <scope>NUCLEOTIDE SEQUENCE</scope>
    <source>
        <strain evidence="16">Adult_tree_wgs_1</strain>
        <tissue evidence="16">Leaves</tissue>
    </source>
</reference>
<organism evidence="16 17">
    <name type="scientific">Rhododendron simsii</name>
    <name type="common">Sims's rhododendron</name>
    <dbReference type="NCBI Taxonomy" id="118357"/>
    <lineage>
        <taxon>Eukaryota</taxon>
        <taxon>Viridiplantae</taxon>
        <taxon>Streptophyta</taxon>
        <taxon>Embryophyta</taxon>
        <taxon>Tracheophyta</taxon>
        <taxon>Spermatophyta</taxon>
        <taxon>Magnoliopsida</taxon>
        <taxon>eudicotyledons</taxon>
        <taxon>Gunneridae</taxon>
        <taxon>Pentapetalae</taxon>
        <taxon>asterids</taxon>
        <taxon>Ericales</taxon>
        <taxon>Ericaceae</taxon>
        <taxon>Ericoideae</taxon>
        <taxon>Rhodoreae</taxon>
        <taxon>Rhododendron</taxon>
    </lineage>
</organism>
<dbReference type="InterPro" id="IPR003545">
    <property type="entry name" value="Telomerase_RT"/>
</dbReference>
<evidence type="ECO:0000313" key="17">
    <source>
        <dbReference type="Proteomes" id="UP000626092"/>
    </source>
</evidence>
<protein>
    <recommendedName>
        <fullName evidence="3 13">Telomerase reverse transcriptase</fullName>
        <ecNumber evidence="2 13">2.7.7.49</ecNumber>
    </recommendedName>
    <alternativeName>
        <fullName evidence="13">Telomerase catalytic subunit</fullName>
    </alternativeName>
</protein>
<keyword evidence="9 13" id="KW-0779">Telomere</keyword>
<feature type="region of interest" description="Disordered" evidence="14">
    <location>
        <begin position="286"/>
        <end position="339"/>
    </location>
</feature>
<evidence type="ECO:0000256" key="11">
    <source>
        <dbReference type="ARBA" id="ARBA00023242"/>
    </source>
</evidence>
<dbReference type="GO" id="GO:0070034">
    <property type="term" value="F:telomerase RNA binding"/>
    <property type="evidence" value="ECO:0007669"/>
    <property type="project" value="TreeGrafter"/>
</dbReference>
<dbReference type="EC" id="2.7.7.49" evidence="2 13"/>
<evidence type="ECO:0000256" key="10">
    <source>
        <dbReference type="ARBA" id="ARBA00022918"/>
    </source>
</evidence>
<dbReference type="GO" id="GO:0007004">
    <property type="term" value="P:telomere maintenance via telomerase"/>
    <property type="evidence" value="ECO:0007669"/>
    <property type="project" value="TreeGrafter"/>
</dbReference>
<dbReference type="GO" id="GO:0000781">
    <property type="term" value="C:chromosome, telomeric region"/>
    <property type="evidence" value="ECO:0007669"/>
    <property type="project" value="UniProtKB-SubCell"/>
</dbReference>
<dbReference type="InterPro" id="IPR049139">
    <property type="entry name" value="TERT_C"/>
</dbReference>
<dbReference type="Pfam" id="PF12009">
    <property type="entry name" value="Telomerase_RBD"/>
    <property type="match status" value="1"/>
</dbReference>
<evidence type="ECO:0000256" key="14">
    <source>
        <dbReference type="SAM" id="MobiDB-lite"/>
    </source>
</evidence>
<dbReference type="GO" id="GO:0046872">
    <property type="term" value="F:metal ion binding"/>
    <property type="evidence" value="ECO:0007669"/>
    <property type="project" value="UniProtKB-KW"/>
</dbReference>
<dbReference type="Gene3D" id="1.10.357.90">
    <property type="match status" value="1"/>
</dbReference>
<keyword evidence="4 13" id="KW-0158">Chromosome</keyword>
<dbReference type="PANTHER" id="PTHR12066">
    <property type="entry name" value="TELOMERASE REVERSE TRANSCRIPTASE"/>
    <property type="match status" value="1"/>
</dbReference>
<keyword evidence="17" id="KW-1185">Reference proteome</keyword>
<evidence type="ECO:0000256" key="5">
    <source>
        <dbReference type="ARBA" id="ARBA00022679"/>
    </source>
</evidence>
<dbReference type="InterPro" id="IPR021891">
    <property type="entry name" value="Telomerase_RBD"/>
</dbReference>
<dbReference type="PROSITE" id="PS50878">
    <property type="entry name" value="RT_POL"/>
    <property type="match status" value="1"/>
</dbReference>
<evidence type="ECO:0000256" key="1">
    <source>
        <dbReference type="ARBA" id="ARBA00008001"/>
    </source>
</evidence>
<evidence type="ECO:0000259" key="15">
    <source>
        <dbReference type="PROSITE" id="PS50878"/>
    </source>
</evidence>
<comment type="function">
    <text evidence="13">Telomerase is a ribonucleoprotein enzyme essential for the replication of chromosome termini in most eukaryotes. It elongates telomeres. It is a reverse transcriptase that adds simple sequence repeats to chromosome ends by copying a template sequence within the RNA component of the enzyme.</text>
</comment>
<evidence type="ECO:0000256" key="13">
    <source>
        <dbReference type="RuleBase" id="RU365061"/>
    </source>
</evidence>
<feature type="compositionally biased region" description="Polar residues" evidence="14">
    <location>
        <begin position="289"/>
        <end position="308"/>
    </location>
</feature>
<dbReference type="GO" id="GO:0003720">
    <property type="term" value="F:telomerase activity"/>
    <property type="evidence" value="ECO:0007669"/>
    <property type="project" value="InterPro"/>
</dbReference>
<feature type="domain" description="Reverse transcriptase" evidence="15">
    <location>
        <begin position="711"/>
        <end position="1094"/>
    </location>
</feature>
<dbReference type="GO" id="GO:0042162">
    <property type="term" value="F:telomeric DNA binding"/>
    <property type="evidence" value="ECO:0007669"/>
    <property type="project" value="TreeGrafter"/>
</dbReference>
<keyword evidence="6 13" id="KW-0548">Nucleotidyltransferase</keyword>
<dbReference type="Gene3D" id="3.30.70.2630">
    <property type="match status" value="1"/>
</dbReference>
<dbReference type="PRINTS" id="PR01365">
    <property type="entry name" value="TELOMERASERT"/>
</dbReference>
<keyword evidence="10 13" id="KW-0695">RNA-directed DNA polymerase</keyword>
<dbReference type="OrthoDB" id="289721at2759"/>
<evidence type="ECO:0000256" key="9">
    <source>
        <dbReference type="ARBA" id="ARBA00022895"/>
    </source>
</evidence>
<gene>
    <name evidence="16" type="ORF">RHSIM_Rhsim07G0055200</name>
</gene>
<sequence>MARKRRVPEVLWRLFNSRARTLADTIISLMPPTTPSAAAACRCKGRGCLGCTGDGAISFLLRPDDPSDYRKLLYQCIVVVSDNAPPLSAFYPDCRWSQQEVSPNPSVYYWSCTVALNWLSSAIVKRTIEMIISEQPLSSNVLCSDYDKASDFHHCCSSSAMELLTSSAWGFLLRRVGDGVMVYLLKYTSIFLPLPRKKHYQVAGFPISDFCLKSKHISEPKCLHSSFAVGSGKKRKGVYEVDLLSEKEYSNAAFSDDVPSGSVNCFGHDGPSYSSSFSRHCRKKRFRKSSSGGPTLQTRTANCNTEVSPNEEHHGSSNQLIVKPGKRQRQFSWQRHRKRRQFDIQETPSVIQCARNASDGDSSYEKPHSGFNTSMPFQCSCCLFLQKIQYISREDVLNSLRPNASGAKVLFEDIFGLSDGNINSPSWPCYHNSNCCLTDYKCLYHSLVKFLKNLIRKAHHCQHMRLLEKHCPIPSLDQSAEGGIGSIVEGIEFQANFPGKRHAKVQQDGKLPPDNLTNIDSNICDITPDVLDHQFEPSQSYCLKKHVVSFLWAVCRSIVPPDLLGTSSNWRILRKSISRFVQLRRFEKFSLKQCMYKLKTSVFPFLSDKRASCYSNVKMLKSRKGQIPDLHKRQSQVDFATHSIKHKIVQNWILWFFSCLIVPLVQANFYVTESEHGKQNLFYYRKSVWDNIMNKAIISLKNRNYHPLNDESVWNITKKRSFGFSRVRLRPKENGVRVLANLKASSRILGKEFSFKVQPNRLVGKLSLDPKEVKYDYFRSVNSVLRDLHAVLKGLQLKEPENLGSSVFDYNDVYTKLCPFLSALKNGSTKVPEVFIVVSDVSKAFDSVKQDKLISVMEEIMQSDEYLIKKSHQVVCANKSLWAHQNLILADRDTSIGSTIFTSFASRCSLQGILVNQGQSKNTRKEELFFDLNEHVKRNVLQLDKHFYLQDVGIPQGSVLSSLLCSFYYGHLETKVIIPFLQKSAEPGNDKFSATENRNHVYSLPNNEAGVIVSSPKYMLLRFIDDFIFISTSKKQAASFFSRLRRGFREYNCYMNEAKFGLNFDADQGSGLASNRVYVGPDGIPFLGWSGLFINCCTLEVQADYTRYLNMHLSSSLTVCWQGKPGGHLKAKLCHYLRPKCHPIFFDSNINSSAVVRLNIYQAFLLCAMKFHCYVCDLSNICKLDLKSYMCSIEKSLRYMHKLVTKRMHAMDLGSSFHPIFQVERGEFEWLGLVAYTRVLKRKQSRYRDLLSLLRSKLIAHEEVESVSSVLRYAVDDSHSSVIWKIRY</sequence>
<dbReference type="InterPro" id="IPR000477">
    <property type="entry name" value="RT_dom"/>
</dbReference>
<dbReference type="EMBL" id="WJXA01000007">
    <property type="protein sequence ID" value="KAF7137337.1"/>
    <property type="molecule type" value="Genomic_DNA"/>
</dbReference>
<evidence type="ECO:0000256" key="12">
    <source>
        <dbReference type="ARBA" id="ARBA00048173"/>
    </source>
</evidence>
<accession>A0A834GPJ0</accession>
<dbReference type="GO" id="GO:0000333">
    <property type="term" value="C:telomerase catalytic core complex"/>
    <property type="evidence" value="ECO:0007669"/>
    <property type="project" value="TreeGrafter"/>
</dbReference>
<evidence type="ECO:0000313" key="16">
    <source>
        <dbReference type="EMBL" id="KAF7137337.1"/>
    </source>
</evidence>
<evidence type="ECO:0000256" key="8">
    <source>
        <dbReference type="ARBA" id="ARBA00022842"/>
    </source>
</evidence>
<dbReference type="CDD" id="cd01648">
    <property type="entry name" value="TERT"/>
    <property type="match status" value="1"/>
</dbReference>
<proteinExistence type="inferred from homology"/>